<evidence type="ECO:0000256" key="1">
    <source>
        <dbReference type="ARBA" id="ARBA00022723"/>
    </source>
</evidence>
<dbReference type="InterPro" id="IPR009051">
    <property type="entry name" value="Helical_ferredxn"/>
</dbReference>
<evidence type="ECO:0000256" key="2">
    <source>
        <dbReference type="ARBA" id="ARBA00023004"/>
    </source>
</evidence>
<protein>
    <submittedName>
        <fullName evidence="5">Formate dehydrogenase</fullName>
    </submittedName>
</protein>
<evidence type="ECO:0000313" key="5">
    <source>
        <dbReference type="EMBL" id="HEC68211.1"/>
    </source>
</evidence>
<dbReference type="PROSITE" id="PS00198">
    <property type="entry name" value="4FE4S_FER_1"/>
    <property type="match status" value="2"/>
</dbReference>
<dbReference type="InterPro" id="IPR017896">
    <property type="entry name" value="4Fe4S_Fe-S-bd"/>
</dbReference>
<dbReference type="PROSITE" id="PS51379">
    <property type="entry name" value="4FE4S_FER_2"/>
    <property type="match status" value="1"/>
</dbReference>
<gene>
    <name evidence="5" type="ORF">ENI35_05315</name>
</gene>
<keyword evidence="1" id="KW-0479">Metal-binding</keyword>
<organism evidence="5">
    <name type="scientific">Desulfofervidus auxilii</name>
    <dbReference type="NCBI Taxonomy" id="1621989"/>
    <lineage>
        <taxon>Bacteria</taxon>
        <taxon>Pseudomonadati</taxon>
        <taxon>Thermodesulfobacteriota</taxon>
        <taxon>Candidatus Desulfofervidia</taxon>
        <taxon>Candidatus Desulfofervidales</taxon>
        <taxon>Candidatus Desulfofervidaceae</taxon>
        <taxon>Candidatus Desulfofervidus</taxon>
    </lineage>
</organism>
<dbReference type="AlphaFoldDB" id="A0A7C1ZRH2"/>
<dbReference type="InterPro" id="IPR017900">
    <property type="entry name" value="4Fe4S_Fe_S_CS"/>
</dbReference>
<proteinExistence type="predicted"/>
<keyword evidence="2" id="KW-0408">Iron</keyword>
<sequence>MNTLVKIEEGRKKGIISFLKSLLEKGIVTQALVPMRVPTGTSFAYILTKDPNIVENCEPIAPVMPVQGARIVSKLTKKGPLKGVTAVILRPCEIRALRELVKLKQAQLDGLLTISFDCPGVFPLKSYLNGHREQMDEVFWQAIDKCELEGARPVCSICYLFSGELADLEIGFGGITSDAFSLTPHSEIGEKVLRELGYEEASLEGRQEYLAALREKREIKRKEFFKEFRSQVEGPEGIMSVLANCINCHNCMRVCPVCFCRECFFDSDALKVSPEDYMMRAERKGGLRFMPDTLLFHLGRMNHMSLCCVSCGMCEDACPVFVPVARLFALVADKTQNMFHYIPGRDLEEPIPYLDYQEEELKEYEQSYIEEYAP</sequence>
<dbReference type="Gene3D" id="1.10.1060.10">
    <property type="entry name" value="Alpha-helical ferredoxin"/>
    <property type="match status" value="1"/>
</dbReference>
<feature type="domain" description="4Fe-4S ferredoxin-type" evidence="4">
    <location>
        <begin position="297"/>
        <end position="328"/>
    </location>
</feature>
<name>A0A7C1ZRH2_DESA2</name>
<dbReference type="Proteomes" id="UP000885738">
    <property type="component" value="Unassembled WGS sequence"/>
</dbReference>
<keyword evidence="3" id="KW-0411">Iron-sulfur</keyword>
<evidence type="ECO:0000259" key="4">
    <source>
        <dbReference type="PROSITE" id="PS51379"/>
    </source>
</evidence>
<dbReference type="GO" id="GO:0051536">
    <property type="term" value="F:iron-sulfur cluster binding"/>
    <property type="evidence" value="ECO:0007669"/>
    <property type="project" value="UniProtKB-KW"/>
</dbReference>
<dbReference type="SUPFAM" id="SSF46548">
    <property type="entry name" value="alpha-helical ferredoxin"/>
    <property type="match status" value="1"/>
</dbReference>
<dbReference type="EMBL" id="DRIH01000186">
    <property type="protein sequence ID" value="HEC68211.1"/>
    <property type="molecule type" value="Genomic_DNA"/>
</dbReference>
<reference evidence="5" key="1">
    <citation type="journal article" date="2020" name="mSystems">
        <title>Genome- and Community-Level Interaction Insights into Carbon Utilization and Element Cycling Functions of Hydrothermarchaeota in Hydrothermal Sediment.</title>
        <authorList>
            <person name="Zhou Z."/>
            <person name="Liu Y."/>
            <person name="Xu W."/>
            <person name="Pan J."/>
            <person name="Luo Z.H."/>
            <person name="Li M."/>
        </authorList>
    </citation>
    <scope>NUCLEOTIDE SEQUENCE [LARGE SCALE GENOMIC DNA]</scope>
    <source>
        <strain evidence="5">HyVt-389</strain>
    </source>
</reference>
<comment type="caution">
    <text evidence="5">The sequence shown here is derived from an EMBL/GenBank/DDBJ whole genome shotgun (WGS) entry which is preliminary data.</text>
</comment>
<dbReference type="GO" id="GO:0046872">
    <property type="term" value="F:metal ion binding"/>
    <property type="evidence" value="ECO:0007669"/>
    <property type="project" value="UniProtKB-KW"/>
</dbReference>
<evidence type="ECO:0000256" key="3">
    <source>
        <dbReference type="ARBA" id="ARBA00023014"/>
    </source>
</evidence>
<accession>A0A7C1ZRH2</accession>